<accession>A0A6J4VYK6</accession>
<dbReference type="EMBL" id="CADCWP010000355">
    <property type="protein sequence ID" value="CAA9588108.1"/>
    <property type="molecule type" value="Genomic_DNA"/>
</dbReference>
<reference evidence="1" key="1">
    <citation type="submission" date="2020-02" db="EMBL/GenBank/DDBJ databases">
        <authorList>
            <person name="Meier V. D."/>
        </authorList>
    </citation>
    <scope>NUCLEOTIDE SEQUENCE</scope>
    <source>
        <strain evidence="1">AVDCRST_MAG86</strain>
    </source>
</reference>
<evidence type="ECO:0000313" key="1">
    <source>
        <dbReference type="EMBL" id="CAA9588108.1"/>
    </source>
</evidence>
<dbReference type="AlphaFoldDB" id="A0A6J4VYK6"/>
<proteinExistence type="predicted"/>
<gene>
    <name evidence="1" type="ORF">AVDCRST_MAG86-4231</name>
</gene>
<organism evidence="1">
    <name type="scientific">uncultured Truepera sp</name>
    <dbReference type="NCBI Taxonomy" id="543023"/>
    <lineage>
        <taxon>Bacteria</taxon>
        <taxon>Thermotogati</taxon>
        <taxon>Deinococcota</taxon>
        <taxon>Deinococci</taxon>
        <taxon>Trueperales</taxon>
        <taxon>Trueperaceae</taxon>
        <taxon>Truepera</taxon>
        <taxon>environmental samples</taxon>
    </lineage>
</organism>
<protein>
    <submittedName>
        <fullName evidence="1">Uncharacterized protein</fullName>
    </submittedName>
</protein>
<sequence length="71" mass="7978">MLFILFYILFGLHLAQLNLLSAPRAERFGVFLIAAVGAALRSKLPSPNLKRFAGMCRRALVYKQLAVHLHL</sequence>
<name>A0A6J4VYK6_9DEIN</name>